<name>A0A917T252_9ACTN</name>
<dbReference type="AlphaFoldDB" id="A0A917T252"/>
<reference evidence="2" key="1">
    <citation type="journal article" date="2014" name="Int. J. Syst. Evol. Microbiol.">
        <title>Complete genome sequence of Corynebacterium casei LMG S-19264T (=DSM 44701T), isolated from a smear-ripened cheese.</title>
        <authorList>
            <consortium name="US DOE Joint Genome Institute (JGI-PGF)"/>
            <person name="Walter F."/>
            <person name="Albersmeier A."/>
            <person name="Kalinowski J."/>
            <person name="Ruckert C."/>
        </authorList>
    </citation>
    <scope>NUCLEOTIDE SEQUENCE</scope>
    <source>
        <strain evidence="2">CGMCC 4.7308</strain>
    </source>
</reference>
<reference evidence="2" key="2">
    <citation type="submission" date="2020-09" db="EMBL/GenBank/DDBJ databases">
        <authorList>
            <person name="Sun Q."/>
            <person name="Zhou Y."/>
        </authorList>
    </citation>
    <scope>NUCLEOTIDE SEQUENCE</scope>
    <source>
        <strain evidence="2">CGMCC 4.7308</strain>
    </source>
</reference>
<dbReference type="Proteomes" id="UP000655208">
    <property type="component" value="Unassembled WGS sequence"/>
</dbReference>
<evidence type="ECO:0000313" key="2">
    <source>
        <dbReference type="EMBL" id="GGM07826.1"/>
    </source>
</evidence>
<proteinExistence type="predicted"/>
<accession>A0A917T252</accession>
<feature type="region of interest" description="Disordered" evidence="1">
    <location>
        <begin position="60"/>
        <end position="93"/>
    </location>
</feature>
<organism evidence="2 3">
    <name type="scientific">Nakamurella endophytica</name>
    <dbReference type="NCBI Taxonomy" id="1748367"/>
    <lineage>
        <taxon>Bacteria</taxon>
        <taxon>Bacillati</taxon>
        <taxon>Actinomycetota</taxon>
        <taxon>Actinomycetes</taxon>
        <taxon>Nakamurellales</taxon>
        <taxon>Nakamurellaceae</taxon>
        <taxon>Nakamurella</taxon>
    </lineage>
</organism>
<evidence type="ECO:0000256" key="1">
    <source>
        <dbReference type="SAM" id="MobiDB-lite"/>
    </source>
</evidence>
<gene>
    <name evidence="2" type="ORF">GCM10011594_29760</name>
</gene>
<dbReference type="EMBL" id="BMNA01000005">
    <property type="protein sequence ID" value="GGM07826.1"/>
    <property type="molecule type" value="Genomic_DNA"/>
</dbReference>
<protein>
    <submittedName>
        <fullName evidence="2">Uncharacterized protein</fullName>
    </submittedName>
</protein>
<sequence length="93" mass="9531">MVGRPQRGEHLGLEVPGRLPFAHVIDAIGSGLPASAGSGRRATRTSGVLRRCSAATYTAAEGPAQAGPTVAGPVSDRRPTAGRQPWSWASGSR</sequence>
<comment type="caution">
    <text evidence="2">The sequence shown here is derived from an EMBL/GenBank/DDBJ whole genome shotgun (WGS) entry which is preliminary data.</text>
</comment>
<keyword evidence="3" id="KW-1185">Reference proteome</keyword>
<evidence type="ECO:0000313" key="3">
    <source>
        <dbReference type="Proteomes" id="UP000655208"/>
    </source>
</evidence>